<evidence type="ECO:0000256" key="2">
    <source>
        <dbReference type="SAM" id="Phobius"/>
    </source>
</evidence>
<keyword evidence="2" id="KW-1133">Transmembrane helix</keyword>
<gene>
    <name evidence="3" type="ORF">H9L23_06815</name>
</gene>
<reference evidence="3 4" key="1">
    <citation type="submission" date="2020-08" db="EMBL/GenBank/DDBJ databases">
        <title>Genome sequence of Pedobacter roseus KACC 11594T.</title>
        <authorList>
            <person name="Hyun D.-W."/>
            <person name="Bae J.-W."/>
        </authorList>
    </citation>
    <scope>NUCLEOTIDE SEQUENCE [LARGE SCALE GENOMIC DNA]</scope>
    <source>
        <strain evidence="3 4">KACC 11594</strain>
    </source>
</reference>
<feature type="transmembrane region" description="Helical" evidence="2">
    <location>
        <begin position="6"/>
        <end position="26"/>
    </location>
</feature>
<evidence type="ECO:0000313" key="4">
    <source>
        <dbReference type="Proteomes" id="UP000515806"/>
    </source>
</evidence>
<organism evidence="3 4">
    <name type="scientific">Pedobacter roseus</name>
    <dbReference type="NCBI Taxonomy" id="336820"/>
    <lineage>
        <taxon>Bacteria</taxon>
        <taxon>Pseudomonadati</taxon>
        <taxon>Bacteroidota</taxon>
        <taxon>Sphingobacteriia</taxon>
        <taxon>Sphingobacteriales</taxon>
        <taxon>Sphingobacteriaceae</taxon>
        <taxon>Pedobacter</taxon>
    </lineage>
</organism>
<dbReference type="KEGG" id="proe:H9L23_06815"/>
<dbReference type="PROSITE" id="PS51257">
    <property type="entry name" value="PROKAR_LIPOPROTEIN"/>
    <property type="match status" value="1"/>
</dbReference>
<sequence length="141" mass="15991">MKLKAVFFLVVFMLNTLVGFGCSILMGNEGHEHSHQEHQHQASSHHHYTDQSPDGAYSNLKITSTANSCCKTLVNDFLIQGKLIPDYAKLNLKAPALVPFGFNYTFIQEEKIINADQQNTDQHQYHPPHPDIRISIQSFQI</sequence>
<feature type="compositionally biased region" description="Basic and acidic residues" evidence="1">
    <location>
        <begin position="31"/>
        <end position="40"/>
    </location>
</feature>
<accession>A0A7G9QKB9</accession>
<dbReference type="AlphaFoldDB" id="A0A7G9QKB9"/>
<dbReference type="Proteomes" id="UP000515806">
    <property type="component" value="Chromosome"/>
</dbReference>
<name>A0A7G9QKB9_9SPHI</name>
<keyword evidence="4" id="KW-1185">Reference proteome</keyword>
<evidence type="ECO:0000256" key="1">
    <source>
        <dbReference type="SAM" id="MobiDB-lite"/>
    </source>
</evidence>
<keyword evidence="2" id="KW-0812">Transmembrane</keyword>
<dbReference type="EMBL" id="CP060723">
    <property type="protein sequence ID" value="QNN43794.1"/>
    <property type="molecule type" value="Genomic_DNA"/>
</dbReference>
<feature type="region of interest" description="Disordered" evidence="1">
    <location>
        <begin position="31"/>
        <end position="52"/>
    </location>
</feature>
<evidence type="ECO:0000313" key="3">
    <source>
        <dbReference type="EMBL" id="QNN43794.1"/>
    </source>
</evidence>
<proteinExistence type="predicted"/>
<dbReference type="RefSeq" id="WP_187594257.1">
    <property type="nucleotide sequence ID" value="NZ_CP060723.1"/>
</dbReference>
<protein>
    <submittedName>
        <fullName evidence="3">Uncharacterized protein</fullName>
    </submittedName>
</protein>
<keyword evidence="2" id="KW-0472">Membrane</keyword>